<sequence length="48" mass="5563">MPERPRRRCPYRYGLPSGQEHSLAMGRTPQGRTVAHEHRTHRPGEESP</sequence>
<keyword evidence="3" id="KW-1185">Reference proteome</keyword>
<feature type="region of interest" description="Disordered" evidence="1">
    <location>
        <begin position="1"/>
        <end position="48"/>
    </location>
</feature>
<dbReference type="AlphaFoldDB" id="C1DFX1"/>
<dbReference type="STRING" id="322710.Avin_00310"/>
<evidence type="ECO:0000256" key="1">
    <source>
        <dbReference type="SAM" id="MobiDB-lite"/>
    </source>
</evidence>
<organism evidence="2 3">
    <name type="scientific">Azotobacter vinelandii (strain DJ / ATCC BAA-1303)</name>
    <dbReference type="NCBI Taxonomy" id="322710"/>
    <lineage>
        <taxon>Bacteria</taxon>
        <taxon>Pseudomonadati</taxon>
        <taxon>Pseudomonadota</taxon>
        <taxon>Gammaproteobacteria</taxon>
        <taxon>Pseudomonadales</taxon>
        <taxon>Pseudomonadaceae</taxon>
        <taxon>Azotobacter</taxon>
    </lineage>
</organism>
<feature type="compositionally biased region" description="Basic and acidic residues" evidence="1">
    <location>
        <begin position="34"/>
        <end position="48"/>
    </location>
</feature>
<evidence type="ECO:0000313" key="3">
    <source>
        <dbReference type="Proteomes" id="UP000002424"/>
    </source>
</evidence>
<dbReference type="EnsemblBacteria" id="ACO76298">
    <property type="protein sequence ID" value="ACO76298"/>
    <property type="gene ID" value="Avin_00310"/>
</dbReference>
<protein>
    <submittedName>
        <fullName evidence="2">Uncharacterized protein</fullName>
    </submittedName>
</protein>
<reference evidence="2 3" key="1">
    <citation type="journal article" date="2009" name="J. Bacteriol.">
        <title>Genome sequence of Azotobacter vinelandii, an obligate aerobe specialized to support diverse anaerobic metabolic processes.</title>
        <authorList>
            <person name="Setubal J.C."/>
            <person name="dos Santos P."/>
            <person name="Goldman B.S."/>
            <person name="Ertesvag H."/>
            <person name="Espin G."/>
            <person name="Rubio L.M."/>
            <person name="Valla S."/>
            <person name="Almeida N.F."/>
            <person name="Balasubramanian D."/>
            <person name="Cromes L."/>
            <person name="Curatti L."/>
            <person name="Du Z."/>
            <person name="Godsy E."/>
            <person name="Goodner B."/>
            <person name="Hellner-Burris K."/>
            <person name="Hernandez J.A."/>
            <person name="Houmiel K."/>
            <person name="Imperial J."/>
            <person name="Kennedy C."/>
            <person name="Larson T.J."/>
            <person name="Latreille P."/>
            <person name="Ligon L.S."/>
            <person name="Lu J."/>
            <person name="Maerk M."/>
            <person name="Miller N.M."/>
            <person name="Norton S."/>
            <person name="O'Carroll I.P."/>
            <person name="Paulsen I."/>
            <person name="Raulfs E.C."/>
            <person name="Roemer R."/>
            <person name="Rosser J."/>
            <person name="Segura D."/>
            <person name="Slater S."/>
            <person name="Stricklin S.L."/>
            <person name="Studholme D.J."/>
            <person name="Sun J."/>
            <person name="Viana C.J."/>
            <person name="Wallin E."/>
            <person name="Wang B."/>
            <person name="Wheeler C."/>
            <person name="Zhu H."/>
            <person name="Dean D.R."/>
            <person name="Dixon R."/>
            <person name="Wood D."/>
        </authorList>
    </citation>
    <scope>NUCLEOTIDE SEQUENCE [LARGE SCALE GENOMIC DNA]</scope>
    <source>
        <strain evidence="3">DJ / ATCC BAA-1303</strain>
    </source>
</reference>
<name>C1DFX1_AZOVD</name>
<dbReference type="KEGG" id="avn:Avin_00310"/>
<proteinExistence type="predicted"/>
<gene>
    <name evidence="2" type="ordered locus">Avin_00310</name>
</gene>
<dbReference type="HOGENOM" id="CLU_3148988_0_0_6"/>
<accession>C1DFX1</accession>
<evidence type="ECO:0000313" key="2">
    <source>
        <dbReference type="EMBL" id="ACO76298.1"/>
    </source>
</evidence>
<dbReference type="EMBL" id="CP001157">
    <property type="protein sequence ID" value="ACO76298.1"/>
    <property type="molecule type" value="Genomic_DNA"/>
</dbReference>
<dbReference type="Proteomes" id="UP000002424">
    <property type="component" value="Chromosome"/>
</dbReference>
<feature type="compositionally biased region" description="Basic residues" evidence="1">
    <location>
        <begin position="1"/>
        <end position="10"/>
    </location>
</feature>